<reference evidence="6 7" key="1">
    <citation type="submission" date="2018-12" db="EMBL/GenBank/DDBJ databases">
        <title>Bacillus yapensis draft genome sequence.</title>
        <authorList>
            <person name="Yu L."/>
            <person name="Xu X."/>
            <person name="Tang X."/>
        </authorList>
    </citation>
    <scope>NUCLEOTIDE SEQUENCE [LARGE SCALE GENOMIC DNA]</scope>
    <source>
        <strain evidence="6 7">XXST-01</strain>
    </source>
</reference>
<proteinExistence type="predicted"/>
<dbReference type="InterPro" id="IPR003825">
    <property type="entry name" value="Colicin-V_CvpA"/>
</dbReference>
<dbReference type="OrthoDB" id="1809613at2"/>
<accession>A0A431VVW7</accession>
<evidence type="ECO:0000256" key="1">
    <source>
        <dbReference type="ARBA" id="ARBA00004141"/>
    </source>
</evidence>
<name>A0A431VVW7_9BACI</name>
<gene>
    <name evidence="6" type="ORF">EKG37_19520</name>
</gene>
<dbReference type="PANTHER" id="PTHR37306:SF1">
    <property type="entry name" value="COLICIN V PRODUCTION PROTEIN"/>
    <property type="match status" value="1"/>
</dbReference>
<dbReference type="Proteomes" id="UP000271374">
    <property type="component" value="Unassembled WGS sequence"/>
</dbReference>
<comment type="subcellular location">
    <subcellularLocation>
        <location evidence="1">Membrane</location>
        <topology evidence="1">Multi-pass membrane protein</topology>
    </subcellularLocation>
</comment>
<organism evidence="6 7">
    <name type="scientific">Bacillus yapensis</name>
    <dbReference type="NCBI Taxonomy" id="2492960"/>
    <lineage>
        <taxon>Bacteria</taxon>
        <taxon>Bacillati</taxon>
        <taxon>Bacillota</taxon>
        <taxon>Bacilli</taxon>
        <taxon>Bacillales</taxon>
        <taxon>Bacillaceae</taxon>
        <taxon>Bacillus</taxon>
    </lineage>
</organism>
<keyword evidence="4 5" id="KW-0472">Membrane</keyword>
<evidence type="ECO:0000313" key="7">
    <source>
        <dbReference type="Proteomes" id="UP000271374"/>
    </source>
</evidence>
<feature type="transmembrane region" description="Helical" evidence="5">
    <location>
        <begin position="21"/>
        <end position="43"/>
    </location>
</feature>
<keyword evidence="7" id="KW-1185">Reference proteome</keyword>
<keyword evidence="2 5" id="KW-0812">Transmembrane</keyword>
<dbReference type="GO" id="GO:0016020">
    <property type="term" value="C:membrane"/>
    <property type="evidence" value="ECO:0007669"/>
    <property type="project" value="UniProtKB-SubCell"/>
</dbReference>
<dbReference type="PANTHER" id="PTHR37306">
    <property type="entry name" value="COLICIN V PRODUCTION PROTEIN"/>
    <property type="match status" value="1"/>
</dbReference>
<dbReference type="EMBL" id="RXNT01000019">
    <property type="protein sequence ID" value="RTR27386.1"/>
    <property type="molecule type" value="Genomic_DNA"/>
</dbReference>
<dbReference type="RefSeq" id="WP_126410457.1">
    <property type="nucleotide sequence ID" value="NZ_RXNT01000019.1"/>
</dbReference>
<evidence type="ECO:0000313" key="6">
    <source>
        <dbReference type="EMBL" id="RTR27386.1"/>
    </source>
</evidence>
<protein>
    <submittedName>
        <fullName evidence="6">CvpA family protein</fullName>
    </submittedName>
</protein>
<evidence type="ECO:0000256" key="5">
    <source>
        <dbReference type="SAM" id="Phobius"/>
    </source>
</evidence>
<keyword evidence="3 5" id="KW-1133">Transmembrane helix</keyword>
<dbReference type="AlphaFoldDB" id="A0A431VVW7"/>
<feature type="transmembrane region" description="Helical" evidence="5">
    <location>
        <begin position="115"/>
        <end position="140"/>
    </location>
</feature>
<evidence type="ECO:0000256" key="4">
    <source>
        <dbReference type="ARBA" id="ARBA00023136"/>
    </source>
</evidence>
<dbReference type="Pfam" id="PF02674">
    <property type="entry name" value="Colicin_V"/>
    <property type="match status" value="1"/>
</dbReference>
<dbReference type="GO" id="GO:0009403">
    <property type="term" value="P:toxin biosynthetic process"/>
    <property type="evidence" value="ECO:0007669"/>
    <property type="project" value="InterPro"/>
</dbReference>
<evidence type="ECO:0000256" key="2">
    <source>
        <dbReference type="ARBA" id="ARBA00022692"/>
    </source>
</evidence>
<evidence type="ECO:0000256" key="3">
    <source>
        <dbReference type="ARBA" id="ARBA00022989"/>
    </source>
</evidence>
<feature type="transmembrane region" description="Helical" evidence="5">
    <location>
        <begin position="76"/>
        <end position="94"/>
    </location>
</feature>
<comment type="caution">
    <text evidence="6">The sequence shown here is derived from an EMBL/GenBank/DDBJ whole genome shotgun (WGS) entry which is preliminary data.</text>
</comment>
<sequence length="179" mass="19930">MLSLAILIILIIGFLIGLKRGFILQFIHLIGFIVAFIVAYVYYADLAPKLTLWIPYPSFSHSAFQLLLDNGHLETAYYNAIAFVGIFLVTKIAMQIIGSMLDFVANLPILKTVNVWAGGLLGFMEVYLVLFIMLYIAALLPIGSIQDALGDSMLANIMVEHTPYFSSQIKELWIDHIGS</sequence>